<feature type="transmembrane region" description="Helical" evidence="7">
    <location>
        <begin position="266"/>
        <end position="283"/>
    </location>
</feature>
<feature type="transmembrane region" description="Helical" evidence="7">
    <location>
        <begin position="210"/>
        <end position="234"/>
    </location>
</feature>
<dbReference type="InterPro" id="IPR037185">
    <property type="entry name" value="EmrE-like"/>
</dbReference>
<feature type="transmembrane region" description="Helical" evidence="7">
    <location>
        <begin position="35"/>
        <end position="53"/>
    </location>
</feature>
<feature type="transmembrane region" description="Helical" evidence="7">
    <location>
        <begin position="5"/>
        <end position="23"/>
    </location>
</feature>
<feature type="transmembrane region" description="Helical" evidence="7">
    <location>
        <begin position="123"/>
        <end position="143"/>
    </location>
</feature>
<comment type="subcellular location">
    <subcellularLocation>
        <location evidence="1">Membrane</location>
        <topology evidence="1">Multi-pass membrane protein</topology>
    </subcellularLocation>
</comment>
<keyword evidence="5 7" id="KW-0472">Membrane</keyword>
<evidence type="ECO:0000256" key="6">
    <source>
        <dbReference type="SAM" id="MobiDB-lite"/>
    </source>
</evidence>
<feature type="compositionally biased region" description="Basic and acidic residues" evidence="6">
    <location>
        <begin position="307"/>
        <end position="324"/>
    </location>
</feature>
<evidence type="ECO:0000256" key="1">
    <source>
        <dbReference type="ARBA" id="ARBA00004141"/>
    </source>
</evidence>
<feature type="region of interest" description="Disordered" evidence="6">
    <location>
        <begin position="304"/>
        <end position="324"/>
    </location>
</feature>
<name>A0A9E7BYS5_9ACTN</name>
<feature type="transmembrane region" description="Helical" evidence="7">
    <location>
        <begin position="179"/>
        <end position="198"/>
    </location>
</feature>
<dbReference type="Pfam" id="PF00892">
    <property type="entry name" value="EamA"/>
    <property type="match status" value="2"/>
</dbReference>
<feature type="domain" description="EamA" evidence="8">
    <location>
        <begin position="150"/>
        <end position="282"/>
    </location>
</feature>
<dbReference type="GO" id="GO:0016020">
    <property type="term" value="C:membrane"/>
    <property type="evidence" value="ECO:0007669"/>
    <property type="project" value="UniProtKB-SubCell"/>
</dbReference>
<dbReference type="AlphaFoldDB" id="A0A9E7BYS5"/>
<evidence type="ECO:0000256" key="3">
    <source>
        <dbReference type="ARBA" id="ARBA00022692"/>
    </source>
</evidence>
<dbReference type="PANTHER" id="PTHR32322">
    <property type="entry name" value="INNER MEMBRANE TRANSPORTER"/>
    <property type="match status" value="1"/>
</dbReference>
<evidence type="ECO:0000259" key="8">
    <source>
        <dbReference type="Pfam" id="PF00892"/>
    </source>
</evidence>
<dbReference type="PANTHER" id="PTHR32322:SF9">
    <property type="entry name" value="AMINO-ACID METABOLITE EFFLUX PUMP-RELATED"/>
    <property type="match status" value="1"/>
</dbReference>
<evidence type="ECO:0000313" key="9">
    <source>
        <dbReference type="EMBL" id="UGS33779.1"/>
    </source>
</evidence>
<evidence type="ECO:0000256" key="2">
    <source>
        <dbReference type="ARBA" id="ARBA00007362"/>
    </source>
</evidence>
<reference evidence="9" key="1">
    <citation type="journal article" date="2022" name="Int. J. Syst. Evol. Microbiol.">
        <title>Pseudomonas aegrilactucae sp. nov. and Pseudomonas morbosilactucae sp. nov., pathogens causing bacterial rot of lettuce in Japan.</title>
        <authorList>
            <person name="Sawada H."/>
            <person name="Fujikawa T."/>
            <person name="Satou M."/>
        </authorList>
    </citation>
    <scope>NUCLEOTIDE SEQUENCE</scope>
    <source>
        <strain evidence="9">0166_1</strain>
    </source>
</reference>
<proteinExistence type="inferred from homology"/>
<evidence type="ECO:0000256" key="7">
    <source>
        <dbReference type="SAM" id="Phobius"/>
    </source>
</evidence>
<evidence type="ECO:0000256" key="4">
    <source>
        <dbReference type="ARBA" id="ARBA00022989"/>
    </source>
</evidence>
<dbReference type="InterPro" id="IPR000620">
    <property type="entry name" value="EamA_dom"/>
</dbReference>
<keyword evidence="3 7" id="KW-0812">Transmembrane</keyword>
<dbReference type="Proteomes" id="UP001162834">
    <property type="component" value="Chromosome"/>
</dbReference>
<feature type="transmembrane region" description="Helical" evidence="7">
    <location>
        <begin position="92"/>
        <end position="111"/>
    </location>
</feature>
<feature type="transmembrane region" description="Helical" evidence="7">
    <location>
        <begin position="149"/>
        <end position="167"/>
    </location>
</feature>
<sequence length="324" mass="32951">MSLRAWSCFAAVSVLWGIPYLFIKLAVDDGLPPVFVAWSRLVIGAVILLAIAWRMGVLAEMRGRLRWGLLWGLTEMAIPFSLIPFGEQRVSSSLTAILIASAPLMVALLAIRLDPAERARGARLAGLVVGLAGVVALMGIDVAGRSEEMLGAGAVLLATLCYAVGPFTLRGPLAGIDTIAVVTVAMVFGALALTPLALADLPAAMPSATASASLVVLGVACSAAALVLFAILVAEVGGGRAIVITYVSPIVAVALGVTVLGESLGVGAVAGLLLILAGSWLATDGRLPPGLGSALRAFGRGPRARAAPRDVPDVGDARIDPTVA</sequence>
<accession>A0A9E7BYS5</accession>
<protein>
    <recommendedName>
        <fullName evidence="8">EamA domain-containing protein</fullName>
    </recommendedName>
</protein>
<organism evidence="9 10">
    <name type="scientific">Capillimicrobium parvum</name>
    <dbReference type="NCBI Taxonomy" id="2884022"/>
    <lineage>
        <taxon>Bacteria</taxon>
        <taxon>Bacillati</taxon>
        <taxon>Actinomycetota</taxon>
        <taxon>Thermoleophilia</taxon>
        <taxon>Solirubrobacterales</taxon>
        <taxon>Capillimicrobiaceae</taxon>
        <taxon>Capillimicrobium</taxon>
    </lineage>
</organism>
<dbReference type="EMBL" id="CP087164">
    <property type="protein sequence ID" value="UGS33779.1"/>
    <property type="molecule type" value="Genomic_DNA"/>
</dbReference>
<keyword evidence="10" id="KW-1185">Reference proteome</keyword>
<dbReference type="RefSeq" id="WP_259313472.1">
    <property type="nucleotide sequence ID" value="NZ_CP087164.1"/>
</dbReference>
<dbReference type="KEGG" id="sbae:DSM104329_00144"/>
<feature type="transmembrane region" description="Helical" evidence="7">
    <location>
        <begin position="65"/>
        <end position="86"/>
    </location>
</feature>
<gene>
    <name evidence="9" type="ORF">DSM104329_00144</name>
</gene>
<comment type="similarity">
    <text evidence="2">Belongs to the EamA transporter family.</text>
</comment>
<feature type="transmembrane region" description="Helical" evidence="7">
    <location>
        <begin position="241"/>
        <end position="260"/>
    </location>
</feature>
<evidence type="ECO:0000313" key="10">
    <source>
        <dbReference type="Proteomes" id="UP001162834"/>
    </source>
</evidence>
<evidence type="ECO:0000256" key="5">
    <source>
        <dbReference type="ARBA" id="ARBA00023136"/>
    </source>
</evidence>
<dbReference type="InterPro" id="IPR050638">
    <property type="entry name" value="AA-Vitamin_Transporters"/>
</dbReference>
<keyword evidence="4 7" id="KW-1133">Transmembrane helix</keyword>
<dbReference type="SUPFAM" id="SSF103481">
    <property type="entry name" value="Multidrug resistance efflux transporter EmrE"/>
    <property type="match status" value="2"/>
</dbReference>
<feature type="domain" description="EamA" evidence="8">
    <location>
        <begin position="9"/>
        <end position="137"/>
    </location>
</feature>